<feature type="region of interest" description="Disordered" evidence="1">
    <location>
        <begin position="567"/>
        <end position="631"/>
    </location>
</feature>
<evidence type="ECO:0000256" key="1">
    <source>
        <dbReference type="SAM" id="MobiDB-lite"/>
    </source>
</evidence>
<feature type="region of interest" description="Disordered" evidence="1">
    <location>
        <begin position="245"/>
        <end position="273"/>
    </location>
</feature>
<feature type="compositionally biased region" description="Polar residues" evidence="1">
    <location>
        <begin position="446"/>
        <end position="474"/>
    </location>
</feature>
<feature type="compositionally biased region" description="Basic and acidic residues" evidence="1">
    <location>
        <begin position="435"/>
        <end position="445"/>
    </location>
</feature>
<dbReference type="PANTHER" id="PTHR33737:SF2">
    <property type="entry name" value="OS12G0102700 PROTEIN"/>
    <property type="match status" value="1"/>
</dbReference>
<feature type="region of interest" description="Disordered" evidence="1">
    <location>
        <begin position="506"/>
        <end position="525"/>
    </location>
</feature>
<sequence>MVDSEKHRDFNIKGLSLIDVSSEDDCLINSPLCVPTIPQSTEKGSETKSVRFAMDPETVEISLGSHESHEDGKAKEPLEFSEQKKTSKNGKYNLRKSLAWDSAFFTSEGFLEPEELSSMMGGNDKGHIQTLPGIQEDVNKSYGSLTTLDSETLTLESLEADLFEDVRASIQKSNKVSVTAKSSGKKELKTTDGKTVSSSKKVELTTQDKMKQRGTPKKPNVGVKDSGKTLKPNVLRPQISQTVKSVARSGESTSYLHKPPKVLSRIGPSPKRVSLDSKNVRMEKDTKTVTAAGRGATVLKTALGSAKNIVPRPKPFSKSSSCSPASTKTELNSSCSSLESCASISSNRTSKSSLNLIKHKNGSRIVPKSKIQVGSLKLPTFFKSSTKISSSISPASSISEWSSESSSSLSAGNQSYNSVRDSLSSGSRKGPAINHDAHQVLDSHNHPTSQCSQGDGTEVTGSLNESKNKVSAGTSKLLHPASMKPSGLRMPSPKLGFFDGVRSSGRTPNRSILSHPGVPSGLPKIGVKNTSPSGSSNKEKIGKLQPVRTHTAIQSPKVAVKQTSSAIKSKSSLSTKKSPIAVTSVPSSSRSLKTCPGISQKLQNKSSPRNGIGSAKKVVGQGSKDGSRTNDMKVVPVDGVLETTANIASKSDVENTIPSKEAAENDAHSYPCVKTNTVFLYDGNKKEEAPAEKQIGTVRKEPIAVFENSLSNPTPTSPSPMTSEVTCSSRTPFSVKDSFYNTDASHDVLSGLAAAEKTTPLPFLESTFPENNI</sequence>
<protein>
    <submittedName>
        <fullName evidence="2">Uncharacterized protein</fullName>
    </submittedName>
</protein>
<dbReference type="GO" id="GO:0008017">
    <property type="term" value="F:microtubule binding"/>
    <property type="evidence" value="ECO:0007669"/>
    <property type="project" value="InterPro"/>
</dbReference>
<feature type="compositionally biased region" description="Basic and acidic residues" evidence="1">
    <location>
        <begin position="200"/>
        <end position="211"/>
    </location>
</feature>
<dbReference type="OrthoDB" id="1931260at2759"/>
<keyword evidence="3" id="KW-1185">Reference proteome</keyword>
<organism evidence="2 3">
    <name type="scientific">Hibiscus trionum</name>
    <name type="common">Flower of an hour</name>
    <dbReference type="NCBI Taxonomy" id="183268"/>
    <lineage>
        <taxon>Eukaryota</taxon>
        <taxon>Viridiplantae</taxon>
        <taxon>Streptophyta</taxon>
        <taxon>Embryophyta</taxon>
        <taxon>Tracheophyta</taxon>
        <taxon>Spermatophyta</taxon>
        <taxon>Magnoliopsida</taxon>
        <taxon>eudicotyledons</taxon>
        <taxon>Gunneridae</taxon>
        <taxon>Pentapetalae</taxon>
        <taxon>rosids</taxon>
        <taxon>malvids</taxon>
        <taxon>Malvales</taxon>
        <taxon>Malvaceae</taxon>
        <taxon>Malvoideae</taxon>
        <taxon>Hibiscus</taxon>
    </lineage>
</organism>
<reference evidence="2" key="1">
    <citation type="submission" date="2023-05" db="EMBL/GenBank/DDBJ databases">
        <title>Genome and transcriptome analyses reveal genes involved in the formation of fine ridges on petal epidermal cells in Hibiscus trionum.</title>
        <authorList>
            <person name="Koshimizu S."/>
            <person name="Masuda S."/>
            <person name="Ishii T."/>
            <person name="Shirasu K."/>
            <person name="Hoshino A."/>
            <person name="Arita M."/>
        </authorList>
    </citation>
    <scope>NUCLEOTIDE SEQUENCE</scope>
    <source>
        <strain evidence="2">Hamamatsu line</strain>
    </source>
</reference>
<gene>
    <name evidence="2" type="ORF">HRI_000135000</name>
</gene>
<name>A0A9W7GS48_HIBTR</name>
<feature type="compositionally biased region" description="Low complexity" evidence="1">
    <location>
        <begin position="397"/>
        <end position="418"/>
    </location>
</feature>
<feature type="region of interest" description="Disordered" evidence="1">
    <location>
        <begin position="189"/>
        <end position="232"/>
    </location>
</feature>
<feature type="compositionally biased region" description="Polar residues" evidence="1">
    <location>
        <begin position="600"/>
        <end position="609"/>
    </location>
</feature>
<accession>A0A9W7GS48</accession>
<dbReference type="InterPro" id="IPR045882">
    <property type="entry name" value="GPT1/2"/>
</dbReference>
<feature type="compositionally biased region" description="Basic and acidic residues" evidence="1">
    <location>
        <begin position="66"/>
        <end position="85"/>
    </location>
</feature>
<feature type="region of interest" description="Disordered" evidence="1">
    <location>
        <begin position="63"/>
        <end position="86"/>
    </location>
</feature>
<comment type="caution">
    <text evidence="2">The sequence shown here is derived from an EMBL/GenBank/DDBJ whole genome shotgun (WGS) entry which is preliminary data.</text>
</comment>
<dbReference type="EMBL" id="BSYR01000003">
    <property type="protein sequence ID" value="GMI64657.1"/>
    <property type="molecule type" value="Genomic_DNA"/>
</dbReference>
<dbReference type="Proteomes" id="UP001165190">
    <property type="component" value="Unassembled WGS sequence"/>
</dbReference>
<feature type="region of interest" description="Disordered" evidence="1">
    <location>
        <begin position="397"/>
        <end position="491"/>
    </location>
</feature>
<dbReference type="PANTHER" id="PTHR33737">
    <property type="entry name" value="OS05G0121800 PROTEIN"/>
    <property type="match status" value="1"/>
</dbReference>
<feature type="compositionally biased region" description="Low complexity" evidence="1">
    <location>
        <begin position="567"/>
        <end position="578"/>
    </location>
</feature>
<proteinExistence type="predicted"/>
<feature type="compositionally biased region" description="Polar residues" evidence="1">
    <location>
        <begin position="245"/>
        <end position="255"/>
    </location>
</feature>
<evidence type="ECO:0000313" key="3">
    <source>
        <dbReference type="Proteomes" id="UP001165190"/>
    </source>
</evidence>
<evidence type="ECO:0000313" key="2">
    <source>
        <dbReference type="EMBL" id="GMI64657.1"/>
    </source>
</evidence>
<dbReference type="AlphaFoldDB" id="A0A9W7GS48"/>